<gene>
    <name evidence="7" type="ORF">VNO77_23802</name>
</gene>
<dbReference type="PRINTS" id="PR00196">
    <property type="entry name" value="ANNEXIN"/>
</dbReference>
<evidence type="ECO:0000313" key="7">
    <source>
        <dbReference type="EMBL" id="KAK7329631.1"/>
    </source>
</evidence>
<evidence type="ECO:0000256" key="1">
    <source>
        <dbReference type="ARBA" id="ARBA00022723"/>
    </source>
</evidence>
<evidence type="ECO:0000256" key="6">
    <source>
        <dbReference type="PIRSR" id="PIRSR609118-1"/>
    </source>
</evidence>
<dbReference type="InterPro" id="IPR009118">
    <property type="entry name" value="AnnexinD_plant"/>
</dbReference>
<dbReference type="PANTHER" id="PTHR10502">
    <property type="entry name" value="ANNEXIN"/>
    <property type="match status" value="1"/>
</dbReference>
<feature type="binding site" evidence="6">
    <location>
        <position position="47"/>
    </location>
    <ligand>
        <name>Ca(2+)</name>
        <dbReference type="ChEBI" id="CHEBI:29108"/>
        <label>1</label>
    </ligand>
</feature>
<proteinExistence type="predicted"/>
<keyword evidence="8" id="KW-1185">Reference proteome</keyword>
<dbReference type="PRINTS" id="PR01814">
    <property type="entry name" value="ANNEXINPLANT"/>
</dbReference>
<name>A0AAN9QBV4_CANGL</name>
<protein>
    <recommendedName>
        <fullName evidence="9">Annexin</fullName>
    </recommendedName>
</protein>
<dbReference type="PROSITE" id="PS51897">
    <property type="entry name" value="ANNEXIN_2"/>
    <property type="match status" value="4"/>
</dbReference>
<dbReference type="GO" id="GO:0005737">
    <property type="term" value="C:cytoplasm"/>
    <property type="evidence" value="ECO:0007669"/>
    <property type="project" value="TreeGrafter"/>
</dbReference>
<evidence type="ECO:0000256" key="2">
    <source>
        <dbReference type="ARBA" id="ARBA00022737"/>
    </source>
</evidence>
<keyword evidence="2" id="KW-0677">Repeat</keyword>
<keyword evidence="1 6" id="KW-0479">Metal-binding</keyword>
<keyword evidence="5" id="KW-0111">Calcium/phospholipid-binding</keyword>
<dbReference type="GO" id="GO:0005509">
    <property type="term" value="F:calcium ion binding"/>
    <property type="evidence" value="ECO:0007669"/>
    <property type="project" value="InterPro"/>
</dbReference>
<dbReference type="InterPro" id="IPR001464">
    <property type="entry name" value="Annexin"/>
</dbReference>
<feature type="binding site" evidence="6">
    <location>
        <position position="318"/>
    </location>
    <ligand>
        <name>Ca(2+)</name>
        <dbReference type="ChEBI" id="CHEBI:29108"/>
        <label>1</label>
    </ligand>
</feature>
<comment type="caution">
    <text evidence="7">The sequence shown here is derived from an EMBL/GenBank/DDBJ whole genome shotgun (WGS) entry which is preliminary data.</text>
</comment>
<dbReference type="GO" id="GO:0005886">
    <property type="term" value="C:plasma membrane"/>
    <property type="evidence" value="ECO:0007669"/>
    <property type="project" value="TreeGrafter"/>
</dbReference>
<evidence type="ECO:0008006" key="9">
    <source>
        <dbReference type="Google" id="ProtNLM"/>
    </source>
</evidence>
<dbReference type="GO" id="GO:0005544">
    <property type="term" value="F:calcium-dependent phospholipid binding"/>
    <property type="evidence" value="ECO:0007669"/>
    <property type="project" value="UniProtKB-KW"/>
</dbReference>
<dbReference type="GO" id="GO:0009651">
    <property type="term" value="P:response to salt stress"/>
    <property type="evidence" value="ECO:0007669"/>
    <property type="project" value="TreeGrafter"/>
</dbReference>
<dbReference type="GO" id="GO:0001786">
    <property type="term" value="F:phosphatidylserine binding"/>
    <property type="evidence" value="ECO:0007669"/>
    <property type="project" value="TreeGrafter"/>
</dbReference>
<keyword evidence="3 6" id="KW-0106">Calcium</keyword>
<evidence type="ECO:0000313" key="8">
    <source>
        <dbReference type="Proteomes" id="UP001367508"/>
    </source>
</evidence>
<accession>A0AAN9QBV4</accession>
<dbReference type="GO" id="GO:0009414">
    <property type="term" value="P:response to water deprivation"/>
    <property type="evidence" value="ECO:0007669"/>
    <property type="project" value="TreeGrafter"/>
</dbReference>
<evidence type="ECO:0000256" key="5">
    <source>
        <dbReference type="ARBA" id="ARBA00023302"/>
    </source>
</evidence>
<dbReference type="SMART" id="SM00335">
    <property type="entry name" value="ANX"/>
    <property type="match status" value="4"/>
</dbReference>
<keyword evidence="4" id="KW-0041">Annexin</keyword>
<dbReference type="EMBL" id="JAYMYQ010000005">
    <property type="protein sequence ID" value="KAK7329631.1"/>
    <property type="molecule type" value="Genomic_DNA"/>
</dbReference>
<evidence type="ECO:0000256" key="4">
    <source>
        <dbReference type="ARBA" id="ARBA00023216"/>
    </source>
</evidence>
<sequence>MEMSTFVYKSWHYNDNKQDQMATLIAAKDSSSIEDAETIKKACKGFGTDETALISILAHRNVAQRKLVRLAYEEIYHEDLIKQLKSELSGSFGRAMCNWMIDPAERDAAFINEALKKATPDYKVIIEIACTTTSEELLALKRSYQFLFKHCLEEDVASKTIGDIRRLLVAVISTYRYDGDDIDESMAHLEANILHQVIENMAFNDDEIIRILSTRSKKQLCATFSTFRNIYGTTITKGLLASPNDEYMTVLCSAIRCIKNPQRYLAKVISHSLDEVVAEEHALSRVIITRAEKDLNEIKDLYFKRNSVTLDNSLAKKTSGNYMTFLLTLLGNN</sequence>
<dbReference type="SUPFAM" id="SSF47874">
    <property type="entry name" value="Annexin"/>
    <property type="match status" value="1"/>
</dbReference>
<dbReference type="FunFam" id="1.10.220.10:FF:000008">
    <property type="entry name" value="Annexin"/>
    <property type="match status" value="1"/>
</dbReference>
<dbReference type="InterPro" id="IPR018502">
    <property type="entry name" value="Annexin_repeat"/>
</dbReference>
<dbReference type="Pfam" id="PF00191">
    <property type="entry name" value="Annexin"/>
    <property type="match status" value="4"/>
</dbReference>
<dbReference type="FunFam" id="1.10.220.10:FF:000009">
    <property type="entry name" value="Annexin"/>
    <property type="match status" value="1"/>
</dbReference>
<dbReference type="InterPro" id="IPR037104">
    <property type="entry name" value="Annexin_sf"/>
</dbReference>
<dbReference type="PANTHER" id="PTHR10502:SF193">
    <property type="entry name" value="ANNEXIN D8"/>
    <property type="match status" value="1"/>
</dbReference>
<feature type="binding site" evidence="6">
    <location>
        <position position="315"/>
    </location>
    <ligand>
        <name>Ca(2+)</name>
        <dbReference type="ChEBI" id="CHEBI:29108"/>
        <label>1</label>
    </ligand>
</feature>
<dbReference type="Gene3D" id="1.10.220.10">
    <property type="entry name" value="Annexin"/>
    <property type="match status" value="4"/>
</dbReference>
<organism evidence="7 8">
    <name type="scientific">Canavalia gladiata</name>
    <name type="common">Sword bean</name>
    <name type="synonym">Dolichos gladiatus</name>
    <dbReference type="NCBI Taxonomy" id="3824"/>
    <lineage>
        <taxon>Eukaryota</taxon>
        <taxon>Viridiplantae</taxon>
        <taxon>Streptophyta</taxon>
        <taxon>Embryophyta</taxon>
        <taxon>Tracheophyta</taxon>
        <taxon>Spermatophyta</taxon>
        <taxon>Magnoliopsida</taxon>
        <taxon>eudicotyledons</taxon>
        <taxon>Gunneridae</taxon>
        <taxon>Pentapetalae</taxon>
        <taxon>rosids</taxon>
        <taxon>fabids</taxon>
        <taxon>Fabales</taxon>
        <taxon>Fabaceae</taxon>
        <taxon>Papilionoideae</taxon>
        <taxon>50 kb inversion clade</taxon>
        <taxon>NPAAA clade</taxon>
        <taxon>indigoferoid/millettioid clade</taxon>
        <taxon>Phaseoleae</taxon>
        <taxon>Canavalia</taxon>
    </lineage>
</organism>
<dbReference type="AlphaFoldDB" id="A0AAN9QBV4"/>
<feature type="binding site" evidence="6">
    <location>
        <position position="87"/>
    </location>
    <ligand>
        <name>Ca(2+)</name>
        <dbReference type="ChEBI" id="CHEBI:29108"/>
        <label>1</label>
    </ligand>
</feature>
<feature type="binding site" evidence="6">
    <location>
        <position position="45"/>
    </location>
    <ligand>
        <name>Ca(2+)</name>
        <dbReference type="ChEBI" id="CHEBI:29108"/>
        <label>1</label>
    </ligand>
</feature>
<evidence type="ECO:0000256" key="3">
    <source>
        <dbReference type="ARBA" id="ARBA00022837"/>
    </source>
</evidence>
<dbReference type="Proteomes" id="UP001367508">
    <property type="component" value="Unassembled WGS sequence"/>
</dbReference>
<dbReference type="FunFam" id="1.10.220.10:FF:000006">
    <property type="entry name" value="Annexin"/>
    <property type="match status" value="1"/>
</dbReference>
<reference evidence="7 8" key="1">
    <citation type="submission" date="2024-01" db="EMBL/GenBank/DDBJ databases">
        <title>The genomes of 5 underutilized Papilionoideae crops provide insights into root nodulation and disease resistanc.</title>
        <authorList>
            <person name="Jiang F."/>
        </authorList>
    </citation>
    <scope>NUCLEOTIDE SEQUENCE [LARGE SCALE GENOMIC DNA]</scope>
    <source>
        <strain evidence="7">LVBAO_FW01</strain>
        <tissue evidence="7">Leaves</tissue>
    </source>
</reference>
<dbReference type="GO" id="GO:0009408">
    <property type="term" value="P:response to heat"/>
    <property type="evidence" value="ECO:0007669"/>
    <property type="project" value="TreeGrafter"/>
</dbReference>
<dbReference type="GO" id="GO:0009409">
    <property type="term" value="P:response to cold"/>
    <property type="evidence" value="ECO:0007669"/>
    <property type="project" value="TreeGrafter"/>
</dbReference>